<evidence type="ECO:0000313" key="4">
    <source>
        <dbReference type="EMBL" id="CAI8599615.1"/>
    </source>
</evidence>
<keyword evidence="5" id="KW-1185">Reference proteome</keyword>
<dbReference type="InterPro" id="IPR051636">
    <property type="entry name" value="Plant_LTP/defense-related"/>
</dbReference>
<sequence>MTFNKFSSIIIVFSLLSYSTFTDADGSPPLPNPGECPIDSLKLRDCVGFLGIVNYGNPPFGGECCALIEGLVDLEAASCICIALKTNVLGMNLNIPINLSVILRACQRIVPPEYECV</sequence>
<dbReference type="SUPFAM" id="SSF47699">
    <property type="entry name" value="Bifunctional inhibitor/lipid-transfer protein/seed storage 2S albumin"/>
    <property type="match status" value="1"/>
</dbReference>
<dbReference type="InterPro" id="IPR027923">
    <property type="entry name" value="Hydrophob_seed_dom"/>
</dbReference>
<dbReference type="InterPro" id="IPR036312">
    <property type="entry name" value="Bifun_inhib/LTP/seed_sf"/>
</dbReference>
<dbReference type="Proteomes" id="UP001157006">
    <property type="component" value="Chromosome 2"/>
</dbReference>
<dbReference type="Gene3D" id="1.10.110.10">
    <property type="entry name" value="Plant lipid-transfer and hydrophobic proteins"/>
    <property type="match status" value="1"/>
</dbReference>
<name>A0AAV0ZLQ5_VICFA</name>
<gene>
    <name evidence="4" type="ORF">VFH_II183400</name>
</gene>
<keyword evidence="2" id="KW-0732">Signal</keyword>
<feature type="domain" description="Bifunctional inhibitor/plant lipid transfer protein/seed storage helical" evidence="3">
    <location>
        <begin position="36"/>
        <end position="116"/>
    </location>
</feature>
<dbReference type="InterPro" id="IPR016140">
    <property type="entry name" value="Bifunc_inhib/LTP/seed_store"/>
</dbReference>
<dbReference type="PANTHER" id="PTHR31731">
    <property type="match status" value="1"/>
</dbReference>
<protein>
    <recommendedName>
        <fullName evidence="3">Bifunctional inhibitor/plant lipid transfer protein/seed storage helical domain-containing protein</fullName>
    </recommendedName>
</protein>
<dbReference type="CDD" id="cd01958">
    <property type="entry name" value="HPS_like"/>
    <property type="match status" value="1"/>
</dbReference>
<accession>A0AAV0ZLQ5</accession>
<feature type="chain" id="PRO_5043393107" description="Bifunctional inhibitor/plant lipid transfer protein/seed storage helical domain-containing protein" evidence="2">
    <location>
        <begin position="25"/>
        <end position="117"/>
    </location>
</feature>
<organism evidence="4 5">
    <name type="scientific">Vicia faba</name>
    <name type="common">Broad bean</name>
    <name type="synonym">Faba vulgaris</name>
    <dbReference type="NCBI Taxonomy" id="3906"/>
    <lineage>
        <taxon>Eukaryota</taxon>
        <taxon>Viridiplantae</taxon>
        <taxon>Streptophyta</taxon>
        <taxon>Embryophyta</taxon>
        <taxon>Tracheophyta</taxon>
        <taxon>Spermatophyta</taxon>
        <taxon>Magnoliopsida</taxon>
        <taxon>eudicotyledons</taxon>
        <taxon>Gunneridae</taxon>
        <taxon>Pentapetalae</taxon>
        <taxon>rosids</taxon>
        <taxon>fabids</taxon>
        <taxon>Fabales</taxon>
        <taxon>Fabaceae</taxon>
        <taxon>Papilionoideae</taxon>
        <taxon>50 kb inversion clade</taxon>
        <taxon>NPAAA clade</taxon>
        <taxon>Hologalegina</taxon>
        <taxon>IRL clade</taxon>
        <taxon>Fabeae</taxon>
        <taxon>Vicia</taxon>
    </lineage>
</organism>
<feature type="signal peptide" evidence="2">
    <location>
        <begin position="1"/>
        <end position="24"/>
    </location>
</feature>
<evidence type="ECO:0000256" key="2">
    <source>
        <dbReference type="SAM" id="SignalP"/>
    </source>
</evidence>
<comment type="similarity">
    <text evidence="1">Belongs to the plant LTP family. PEARLI1 subfamily.</text>
</comment>
<dbReference type="SMART" id="SM00499">
    <property type="entry name" value="AAI"/>
    <property type="match status" value="1"/>
</dbReference>
<evidence type="ECO:0000259" key="3">
    <source>
        <dbReference type="SMART" id="SM00499"/>
    </source>
</evidence>
<dbReference type="AlphaFoldDB" id="A0AAV0ZLQ5"/>
<dbReference type="Pfam" id="PF14547">
    <property type="entry name" value="Hydrophob_seed"/>
    <property type="match status" value="1"/>
</dbReference>
<proteinExistence type="inferred from homology"/>
<reference evidence="4 5" key="1">
    <citation type="submission" date="2023-01" db="EMBL/GenBank/DDBJ databases">
        <authorList>
            <person name="Kreplak J."/>
        </authorList>
    </citation>
    <scope>NUCLEOTIDE SEQUENCE [LARGE SCALE GENOMIC DNA]</scope>
</reference>
<evidence type="ECO:0000256" key="1">
    <source>
        <dbReference type="ARBA" id="ARBA00008965"/>
    </source>
</evidence>
<evidence type="ECO:0000313" key="5">
    <source>
        <dbReference type="Proteomes" id="UP001157006"/>
    </source>
</evidence>
<dbReference type="EMBL" id="OX451737">
    <property type="protein sequence ID" value="CAI8599615.1"/>
    <property type="molecule type" value="Genomic_DNA"/>
</dbReference>